<evidence type="ECO:0000313" key="2">
    <source>
        <dbReference type="EMBL" id="TFD52166.1"/>
    </source>
</evidence>
<dbReference type="RefSeq" id="WP_134518825.1">
    <property type="nucleotide sequence ID" value="NZ_SOHE01000030.1"/>
</dbReference>
<keyword evidence="1" id="KW-0812">Transmembrane</keyword>
<feature type="transmembrane region" description="Helical" evidence="1">
    <location>
        <begin position="9"/>
        <end position="29"/>
    </location>
</feature>
<keyword evidence="1" id="KW-1133">Transmembrane helix</keyword>
<sequence length="61" mass="6372">MSNKITGRLIPVISALSVAAFFLFAALWVNGNFPFPIALSIGIVLGTGTYLAMAKGSSRKA</sequence>
<comment type="caution">
    <text evidence="2">The sequence shown here is derived from an EMBL/GenBank/DDBJ whole genome shotgun (WGS) entry which is preliminary data.</text>
</comment>
<protein>
    <submittedName>
        <fullName evidence="2">Uncharacterized protein</fullName>
    </submittedName>
</protein>
<proteinExistence type="predicted"/>
<accession>A0A4R9A4N3</accession>
<evidence type="ECO:0000256" key="1">
    <source>
        <dbReference type="SAM" id="Phobius"/>
    </source>
</evidence>
<dbReference type="AlphaFoldDB" id="A0A4R9A4N3"/>
<keyword evidence="1" id="KW-0472">Membrane</keyword>
<reference evidence="2 3" key="1">
    <citation type="submission" date="2019-03" db="EMBL/GenBank/DDBJ databases">
        <title>Genomics of glacier-inhabiting Cryobacterium strains.</title>
        <authorList>
            <person name="Liu Q."/>
            <person name="Xin Y.-H."/>
        </authorList>
    </citation>
    <scope>NUCLEOTIDE SEQUENCE [LARGE SCALE GENOMIC DNA]</scope>
    <source>
        <strain evidence="2 3">Hh14</strain>
    </source>
</reference>
<name>A0A4R9A4N3_9MICO</name>
<dbReference type="EMBL" id="SOHE01000030">
    <property type="protein sequence ID" value="TFD52166.1"/>
    <property type="molecule type" value="Genomic_DNA"/>
</dbReference>
<dbReference type="OrthoDB" id="9918989at2"/>
<dbReference type="Proteomes" id="UP000297447">
    <property type="component" value="Unassembled WGS sequence"/>
</dbReference>
<evidence type="ECO:0000313" key="3">
    <source>
        <dbReference type="Proteomes" id="UP000297447"/>
    </source>
</evidence>
<organism evidence="2 3">
    <name type="scientific">Cryobacterium frigoriphilum</name>
    <dbReference type="NCBI Taxonomy" id="1259150"/>
    <lineage>
        <taxon>Bacteria</taxon>
        <taxon>Bacillati</taxon>
        <taxon>Actinomycetota</taxon>
        <taxon>Actinomycetes</taxon>
        <taxon>Micrococcales</taxon>
        <taxon>Microbacteriaceae</taxon>
        <taxon>Cryobacterium</taxon>
    </lineage>
</organism>
<gene>
    <name evidence="2" type="ORF">E3T55_06790</name>
</gene>
<feature type="transmembrane region" description="Helical" evidence="1">
    <location>
        <begin position="35"/>
        <end position="53"/>
    </location>
</feature>
<keyword evidence="3" id="KW-1185">Reference proteome</keyword>